<feature type="domain" description="RNA polymerase sigma factor 54 core-binding" evidence="10">
    <location>
        <begin position="84"/>
        <end position="262"/>
    </location>
</feature>
<dbReference type="GO" id="GO:0016779">
    <property type="term" value="F:nucleotidyltransferase activity"/>
    <property type="evidence" value="ECO:0007669"/>
    <property type="project" value="UniProtKB-KW"/>
</dbReference>
<dbReference type="GO" id="GO:0001216">
    <property type="term" value="F:DNA-binding transcription activator activity"/>
    <property type="evidence" value="ECO:0007669"/>
    <property type="project" value="InterPro"/>
</dbReference>
<dbReference type="Pfam" id="PF00309">
    <property type="entry name" value="Sigma54_AID"/>
    <property type="match status" value="1"/>
</dbReference>
<dbReference type="NCBIfam" id="NF004602">
    <property type="entry name" value="PRK05932.2-4"/>
    <property type="match status" value="1"/>
</dbReference>
<keyword evidence="4" id="KW-0548">Nucleotidyltransferase</keyword>
<dbReference type="InterPro" id="IPR000394">
    <property type="entry name" value="RNA_pol_sigma_54"/>
</dbReference>
<dbReference type="PANTHER" id="PTHR32248">
    <property type="entry name" value="RNA POLYMERASE SIGMA-54 FACTOR"/>
    <property type="match status" value="1"/>
</dbReference>
<dbReference type="Gene3D" id="1.10.10.1330">
    <property type="entry name" value="RNA polymerase sigma-54 factor, core-binding domain"/>
    <property type="match status" value="1"/>
</dbReference>
<dbReference type="PIRSF" id="PIRSF000774">
    <property type="entry name" value="RpoN"/>
    <property type="match status" value="1"/>
</dbReference>
<protein>
    <submittedName>
        <fullName evidence="11">RNA polymerase sigma54 factor</fullName>
    </submittedName>
</protein>
<dbReference type="GO" id="GO:0000428">
    <property type="term" value="C:DNA-directed RNA polymerase complex"/>
    <property type="evidence" value="ECO:0007669"/>
    <property type="project" value="UniProtKB-KW"/>
</dbReference>
<evidence type="ECO:0000256" key="2">
    <source>
        <dbReference type="ARBA" id="ARBA00022478"/>
    </source>
</evidence>
<keyword evidence="5" id="KW-0805">Transcription regulation</keyword>
<feature type="domain" description="RNA polymerase sigma factor 54 DNA-binding" evidence="9">
    <location>
        <begin position="273"/>
        <end position="426"/>
    </location>
</feature>
<dbReference type="InterPro" id="IPR007046">
    <property type="entry name" value="RNA_pol_sigma_54_core-bd"/>
</dbReference>
<dbReference type="InterPro" id="IPR007634">
    <property type="entry name" value="RNA_pol_sigma_54_DNA-bd"/>
</dbReference>
<accession>A0A1Q2LGP9</accession>
<reference evidence="11 12" key="1">
    <citation type="submission" date="2017-02" db="EMBL/GenBank/DDBJ databases">
        <title>Whole genome sequencing of Helicobacter bilis strain AAQJH.</title>
        <authorList>
            <person name="Conlan S."/>
            <person name="Thomas P.J."/>
            <person name="Mullikin J."/>
            <person name="Palmore T.N."/>
            <person name="Frank K.M."/>
            <person name="Segre J.A."/>
        </authorList>
    </citation>
    <scope>NUCLEOTIDE SEQUENCE [LARGE SCALE GENOMIC DNA]</scope>
    <source>
        <strain evidence="11 12">AAQJH</strain>
    </source>
</reference>
<evidence type="ECO:0000313" key="12">
    <source>
        <dbReference type="Proteomes" id="UP000188298"/>
    </source>
</evidence>
<evidence type="ECO:0000256" key="5">
    <source>
        <dbReference type="ARBA" id="ARBA00023015"/>
    </source>
</evidence>
<dbReference type="PROSITE" id="PS00718">
    <property type="entry name" value="SIGMA54_2"/>
    <property type="match status" value="1"/>
</dbReference>
<dbReference type="PROSITE" id="PS00717">
    <property type="entry name" value="SIGMA54_1"/>
    <property type="match status" value="1"/>
</dbReference>
<comment type="similarity">
    <text evidence="1">Belongs to the sigma-54 factor family.</text>
</comment>
<evidence type="ECO:0000256" key="3">
    <source>
        <dbReference type="ARBA" id="ARBA00022679"/>
    </source>
</evidence>
<dbReference type="KEGG" id="hbl:XJ32_05320"/>
<dbReference type="Gene3D" id="1.10.10.60">
    <property type="entry name" value="Homeodomain-like"/>
    <property type="match status" value="1"/>
</dbReference>
<dbReference type="AlphaFoldDB" id="A0A1Q2LGP9"/>
<organism evidence="11 12">
    <name type="scientific">Helicobacter bilis</name>
    <dbReference type="NCBI Taxonomy" id="37372"/>
    <lineage>
        <taxon>Bacteria</taxon>
        <taxon>Pseudomonadati</taxon>
        <taxon>Campylobacterota</taxon>
        <taxon>Epsilonproteobacteria</taxon>
        <taxon>Campylobacterales</taxon>
        <taxon>Helicobacteraceae</taxon>
        <taxon>Helicobacter</taxon>
    </lineage>
</organism>
<evidence type="ECO:0000256" key="1">
    <source>
        <dbReference type="ARBA" id="ARBA00008798"/>
    </source>
</evidence>
<dbReference type="PANTHER" id="PTHR32248:SF4">
    <property type="entry name" value="RNA POLYMERASE SIGMA-54 FACTOR"/>
    <property type="match status" value="1"/>
</dbReference>
<keyword evidence="7" id="KW-0238">DNA-binding</keyword>
<evidence type="ECO:0000313" key="11">
    <source>
        <dbReference type="EMBL" id="AQQ59603.1"/>
    </source>
</evidence>
<evidence type="ECO:0000259" key="10">
    <source>
        <dbReference type="Pfam" id="PF04963"/>
    </source>
</evidence>
<keyword evidence="8" id="KW-0804">Transcription</keyword>
<dbReference type="InterPro" id="IPR038709">
    <property type="entry name" value="RpoN_core-bd_sf"/>
</dbReference>
<sequence>MAKLRQNVAVKSKLSSTLKSWLPILQSPINELEETLGKISEDNPYIEIQSALTSSLQTKLTPLKAPQRGMHNTKNSMGDKIELLTIYEKGLIETLQEQINPPLFPTQRSQEIALAIIDNLNSEGFFDCDTDELLADLEHVGIQTDIDEIERVRKRFCHLEPGGIGAKDLQESLIFQLDASELDNADYDLALEIIKNLENHIKYKKHKNYEKVMQVIRGFRRVPSLDFHEDSSAVIADIIITQEENSIELSLNDSYYPSMIIEKPHFKEAQENSYFKTKLKEARDLVDALDMRKATIRKIGLMIIEYQYEFFTGGEIKPMKLKDLADEFGHSPSTISRAIANKFLECNRGIFPIKSFFTTAVDGDTSNASIKDFLLELIRNEDKKKPLSDIKILELIEKKFALKMVRRTITKYRKQLGILGSSERKRMYAISM</sequence>
<dbReference type="Pfam" id="PF04552">
    <property type="entry name" value="Sigma54_DBD"/>
    <property type="match status" value="1"/>
</dbReference>
<evidence type="ECO:0000256" key="7">
    <source>
        <dbReference type="ARBA" id="ARBA00023125"/>
    </source>
</evidence>
<dbReference type="EMBL" id="CP019645">
    <property type="protein sequence ID" value="AQQ59603.1"/>
    <property type="molecule type" value="Genomic_DNA"/>
</dbReference>
<dbReference type="RefSeq" id="WP_005217557.1">
    <property type="nucleotide sequence ID" value="NZ_CABKOK010000001.1"/>
</dbReference>
<evidence type="ECO:0000256" key="4">
    <source>
        <dbReference type="ARBA" id="ARBA00022695"/>
    </source>
</evidence>
<dbReference type="PROSITE" id="PS50044">
    <property type="entry name" value="SIGMA54_3"/>
    <property type="match status" value="1"/>
</dbReference>
<dbReference type="NCBIfam" id="TIGR02395">
    <property type="entry name" value="rpoN_sigma"/>
    <property type="match status" value="1"/>
</dbReference>
<keyword evidence="6" id="KW-0731">Sigma factor</keyword>
<dbReference type="GO" id="GO:0006352">
    <property type="term" value="P:DNA-templated transcription initiation"/>
    <property type="evidence" value="ECO:0007669"/>
    <property type="project" value="InterPro"/>
</dbReference>
<dbReference type="Pfam" id="PF04963">
    <property type="entry name" value="Sigma54_CBD"/>
    <property type="match status" value="1"/>
</dbReference>
<evidence type="ECO:0000259" key="9">
    <source>
        <dbReference type="Pfam" id="PF04552"/>
    </source>
</evidence>
<evidence type="ECO:0000256" key="8">
    <source>
        <dbReference type="ARBA" id="ARBA00023163"/>
    </source>
</evidence>
<keyword evidence="3" id="KW-0808">Transferase</keyword>
<dbReference type="Proteomes" id="UP000188298">
    <property type="component" value="Chromosome"/>
</dbReference>
<dbReference type="GO" id="GO:0003677">
    <property type="term" value="F:DNA binding"/>
    <property type="evidence" value="ECO:0007669"/>
    <property type="project" value="UniProtKB-KW"/>
</dbReference>
<keyword evidence="2" id="KW-0240">DNA-directed RNA polymerase</keyword>
<name>A0A1Q2LGP9_9HELI</name>
<proteinExistence type="inferred from homology"/>
<gene>
    <name evidence="11" type="ORF">XJ32_05320</name>
</gene>
<dbReference type="GO" id="GO:0016987">
    <property type="term" value="F:sigma factor activity"/>
    <property type="evidence" value="ECO:0007669"/>
    <property type="project" value="UniProtKB-KW"/>
</dbReference>
<dbReference type="PRINTS" id="PR00045">
    <property type="entry name" value="SIGMA54FCT"/>
</dbReference>
<evidence type="ECO:0000256" key="6">
    <source>
        <dbReference type="ARBA" id="ARBA00023082"/>
    </source>
</evidence>